<dbReference type="eggNOG" id="COG0456">
    <property type="taxonomic scope" value="Bacteria"/>
</dbReference>
<reference evidence="4 5" key="1">
    <citation type="journal article" date="2015" name="Genome Announc.">
        <title>Complete Genome Sequence of Steroid-Transforming Nocardioides simplex VKM Ac-2033D.</title>
        <authorList>
            <person name="Shtratnikova V.Y."/>
            <person name="Schelkunov M.I."/>
            <person name="Pekov Y.A."/>
            <person name="Fokina V.V."/>
            <person name="Logacheva M.D."/>
            <person name="Sokolov S.L."/>
            <person name="Bragin E.Y."/>
            <person name="Ashapkin V.V."/>
            <person name="Donova M.V."/>
        </authorList>
    </citation>
    <scope>NUCLEOTIDE SEQUENCE [LARGE SCALE GENOMIC DNA]</scope>
    <source>
        <strain evidence="4 5">VKM Ac-2033D</strain>
    </source>
</reference>
<dbReference type="RefSeq" id="WP_038677348.1">
    <property type="nucleotide sequence ID" value="NZ_BJMC01000001.1"/>
</dbReference>
<keyword evidence="3" id="KW-0963">Cytoplasm</keyword>
<evidence type="ECO:0000256" key="2">
    <source>
        <dbReference type="ARBA" id="ARBA00023315"/>
    </source>
</evidence>
<gene>
    <name evidence="4" type="ORF">KR76_06675</name>
</gene>
<dbReference type="GeneID" id="96608622"/>
<accession>A0A0A1DMD7</accession>
<comment type="function">
    <text evidence="3">Acetylates the N-terminal alanine of ribosomal protein bS18.</text>
</comment>
<evidence type="ECO:0000313" key="5">
    <source>
        <dbReference type="Proteomes" id="UP000030300"/>
    </source>
</evidence>
<dbReference type="AlphaFoldDB" id="A0A0A1DMD7"/>
<dbReference type="STRING" id="2045.KR76_06675"/>
<dbReference type="InterPro" id="IPR000182">
    <property type="entry name" value="GNAT_dom"/>
</dbReference>
<dbReference type="EC" id="2.3.1.266" evidence="3"/>
<comment type="similarity">
    <text evidence="3">Belongs to the acetyltransferase family. RimI subfamily.</text>
</comment>
<proteinExistence type="inferred from homology"/>
<name>A0A0A1DMD7_NOCSI</name>
<sequence length="154" mass="16368">MNVRVGPAGSGDIDEIAALETAAFPLDPWSPNLLREAVGGLVPTMALLAARSPDDGVFAGYAVVSVVDVDAELQRIAVPPALRRTGVAAALLAATRALAAERGATRLLLEVREDNVIARTFYDRHGFAELGRRPRYYRDGTTALVLSTPVTMDP</sequence>
<organism evidence="4 5">
    <name type="scientific">Nocardioides simplex</name>
    <name type="common">Arthrobacter simplex</name>
    <dbReference type="NCBI Taxonomy" id="2045"/>
    <lineage>
        <taxon>Bacteria</taxon>
        <taxon>Bacillati</taxon>
        <taxon>Actinomycetota</taxon>
        <taxon>Actinomycetes</taxon>
        <taxon>Propionibacteriales</taxon>
        <taxon>Nocardioidaceae</taxon>
        <taxon>Pimelobacter</taxon>
    </lineage>
</organism>
<dbReference type="GO" id="GO:0008999">
    <property type="term" value="F:protein-N-terminal-alanine acetyltransferase activity"/>
    <property type="evidence" value="ECO:0007669"/>
    <property type="project" value="UniProtKB-EC"/>
</dbReference>
<evidence type="ECO:0000313" key="4">
    <source>
        <dbReference type="EMBL" id="AIY16530.1"/>
    </source>
</evidence>
<dbReference type="GO" id="GO:0005737">
    <property type="term" value="C:cytoplasm"/>
    <property type="evidence" value="ECO:0007669"/>
    <property type="project" value="UniProtKB-SubCell"/>
</dbReference>
<dbReference type="Pfam" id="PF00583">
    <property type="entry name" value="Acetyltransf_1"/>
    <property type="match status" value="1"/>
</dbReference>
<dbReference type="KEGG" id="psim:KR76_06675"/>
<evidence type="ECO:0000256" key="3">
    <source>
        <dbReference type="RuleBase" id="RU363094"/>
    </source>
</evidence>
<dbReference type="NCBIfam" id="TIGR01575">
    <property type="entry name" value="rimI"/>
    <property type="match status" value="1"/>
</dbReference>
<dbReference type="PANTHER" id="PTHR43877">
    <property type="entry name" value="AMINOALKYLPHOSPHONATE N-ACETYLTRANSFERASE-RELATED-RELATED"/>
    <property type="match status" value="1"/>
</dbReference>
<dbReference type="InterPro" id="IPR006464">
    <property type="entry name" value="AcTrfase_RimI/Ard1"/>
</dbReference>
<dbReference type="Proteomes" id="UP000030300">
    <property type="component" value="Chromosome"/>
</dbReference>
<dbReference type="InterPro" id="IPR016181">
    <property type="entry name" value="Acyl_CoA_acyltransferase"/>
</dbReference>
<dbReference type="PROSITE" id="PS51186">
    <property type="entry name" value="GNAT"/>
    <property type="match status" value="1"/>
</dbReference>
<evidence type="ECO:0000256" key="1">
    <source>
        <dbReference type="ARBA" id="ARBA00022679"/>
    </source>
</evidence>
<protein>
    <recommendedName>
        <fullName evidence="3">[Ribosomal protein bS18]-alanine N-acetyltransferase</fullName>
        <ecNumber evidence="3">2.3.1.266</ecNumber>
    </recommendedName>
</protein>
<comment type="subcellular location">
    <subcellularLocation>
        <location evidence="3">Cytoplasm</location>
    </subcellularLocation>
</comment>
<keyword evidence="1 4" id="KW-0808">Transferase</keyword>
<dbReference type="OrthoDB" id="529907at2"/>
<keyword evidence="2 4" id="KW-0012">Acyltransferase</keyword>
<dbReference type="Gene3D" id="3.40.630.30">
    <property type="match status" value="1"/>
</dbReference>
<dbReference type="EMBL" id="CP009896">
    <property type="protein sequence ID" value="AIY16530.1"/>
    <property type="molecule type" value="Genomic_DNA"/>
</dbReference>
<comment type="catalytic activity">
    <reaction evidence="3">
        <text>N-terminal L-alanyl-[ribosomal protein bS18] + acetyl-CoA = N-terminal N(alpha)-acetyl-L-alanyl-[ribosomal protein bS18] + CoA + H(+)</text>
        <dbReference type="Rhea" id="RHEA:43756"/>
        <dbReference type="Rhea" id="RHEA-COMP:10676"/>
        <dbReference type="Rhea" id="RHEA-COMP:10677"/>
        <dbReference type="ChEBI" id="CHEBI:15378"/>
        <dbReference type="ChEBI" id="CHEBI:57287"/>
        <dbReference type="ChEBI" id="CHEBI:57288"/>
        <dbReference type="ChEBI" id="CHEBI:64718"/>
        <dbReference type="ChEBI" id="CHEBI:83683"/>
        <dbReference type="EC" id="2.3.1.266"/>
    </reaction>
</comment>
<dbReference type="HOGENOM" id="CLU_013985_23_3_11"/>
<dbReference type="SUPFAM" id="SSF55729">
    <property type="entry name" value="Acyl-CoA N-acyltransferases (Nat)"/>
    <property type="match status" value="1"/>
</dbReference>
<dbReference type="InterPro" id="IPR050832">
    <property type="entry name" value="Bact_Acetyltransf"/>
</dbReference>
<keyword evidence="5" id="KW-1185">Reference proteome</keyword>